<dbReference type="NCBIfam" id="NF038216">
    <property type="entry name" value="ABZJ_00895_fam"/>
    <property type="match status" value="1"/>
</dbReference>
<reference evidence="2 3" key="1">
    <citation type="submission" date="2023-09" db="EMBL/GenBank/DDBJ databases">
        <title>Thioclava shenzhenensis sp. nov., a multidrug resistant bacteria-antagonizing species isolated from coastal seawater.</title>
        <authorList>
            <person name="Long M."/>
        </authorList>
    </citation>
    <scope>NUCLEOTIDE SEQUENCE [LARGE SCALE GENOMIC DNA]</scope>
    <source>
        <strain evidence="2 3">FTW29</strain>
    </source>
</reference>
<dbReference type="InterPro" id="IPR047730">
    <property type="entry name" value="ABZJ_00895-like"/>
</dbReference>
<feature type="transmembrane region" description="Helical" evidence="1">
    <location>
        <begin position="68"/>
        <end position="91"/>
    </location>
</feature>
<feature type="transmembrane region" description="Helical" evidence="1">
    <location>
        <begin position="30"/>
        <end position="47"/>
    </location>
</feature>
<evidence type="ECO:0000313" key="3">
    <source>
        <dbReference type="Proteomes" id="UP001623290"/>
    </source>
</evidence>
<gene>
    <name evidence="2" type="ORF">RPE78_03625</name>
</gene>
<keyword evidence="3" id="KW-1185">Reference proteome</keyword>
<proteinExistence type="predicted"/>
<keyword evidence="1" id="KW-1133">Transmembrane helix</keyword>
<organism evidence="2 3">
    <name type="scientific">Thioclava litoralis</name>
    <dbReference type="NCBI Taxonomy" id="3076557"/>
    <lineage>
        <taxon>Bacteria</taxon>
        <taxon>Pseudomonadati</taxon>
        <taxon>Pseudomonadota</taxon>
        <taxon>Alphaproteobacteria</taxon>
        <taxon>Rhodobacterales</taxon>
        <taxon>Paracoccaceae</taxon>
        <taxon>Thioclava</taxon>
    </lineage>
</organism>
<feature type="transmembrane region" description="Helical" evidence="1">
    <location>
        <begin position="7"/>
        <end position="24"/>
    </location>
</feature>
<dbReference type="Proteomes" id="UP001623290">
    <property type="component" value="Chromosome"/>
</dbReference>
<protein>
    <submittedName>
        <fullName evidence="2">ABZJ_00895 family protein</fullName>
    </submittedName>
</protein>
<sequence>MNYLRYLACFVGVSVLASVLLAVLRTAGVPLSGAAFGAVPILVAAMVEGQGFARKYQRSPRAGEAWGFALKAFVLVALVELGLGTLAWFFLPGAQAGVSAGQLPLFLAIIFGLTFLLVVLISRFFYSTSAKNYLKAMEKKAQKLAKRQAKA</sequence>
<dbReference type="EMBL" id="CP135443">
    <property type="protein sequence ID" value="WRY34389.1"/>
    <property type="molecule type" value="Genomic_DNA"/>
</dbReference>
<feature type="transmembrane region" description="Helical" evidence="1">
    <location>
        <begin position="103"/>
        <end position="126"/>
    </location>
</feature>
<evidence type="ECO:0000256" key="1">
    <source>
        <dbReference type="SAM" id="Phobius"/>
    </source>
</evidence>
<name>A0ABZ1E2S6_9RHOB</name>
<dbReference type="RefSeq" id="WP_406721254.1">
    <property type="nucleotide sequence ID" value="NZ_CP135443.1"/>
</dbReference>
<keyword evidence="1" id="KW-0472">Membrane</keyword>
<accession>A0ABZ1E2S6</accession>
<keyword evidence="1" id="KW-0812">Transmembrane</keyword>
<evidence type="ECO:0000313" key="2">
    <source>
        <dbReference type="EMBL" id="WRY34389.1"/>
    </source>
</evidence>